<evidence type="ECO:0000256" key="2">
    <source>
        <dbReference type="SAM" id="MobiDB-lite"/>
    </source>
</evidence>
<feature type="region of interest" description="Disordered" evidence="2">
    <location>
        <begin position="851"/>
        <end position="870"/>
    </location>
</feature>
<evidence type="ECO:0000256" key="1">
    <source>
        <dbReference type="SAM" id="Coils"/>
    </source>
</evidence>
<dbReference type="Gene3D" id="1.10.287.1490">
    <property type="match status" value="1"/>
</dbReference>
<feature type="region of interest" description="Disordered" evidence="2">
    <location>
        <begin position="1"/>
        <end position="40"/>
    </location>
</feature>
<sequence length="1071" mass="114730">MSGLGSLFSGVSADNNDALKYSAPKEPKPARAAKPTPVSVPERVSAPSAAASVAVPVPVAKAPGPSKIMASAAVRMFKVNPSTGAYDAVDGGGLLGCVMMGTGLTFQILVYNGQKVPQATVAITGIFDYTLRDLYMSFADSAGNQWSLLFDSAEVMTVFVRTVVATIVHCATHNPDTVDSNATIRRALPRIVPAEDEDSTTLALGMSAGVYLTAWEIMELADYPGDVLAGVPLKRVQAPEDVVKIKLSSTEELIGGLSEALVGLTKNDRVLIGVPPKIFYTGSSDGPLDPTKRSFPGSWVLLEVEVSKMKSSTEKKSKDKKEDKPVKNTVPFESADIDTATNTSNNNNNNNNGNSELAARMARVAQQGNGGGANSQLAGIMSSQRSPGSGNSGDMQRKSFTNNNNSDDNNYRNINSGNNGGNDNRSFNNNNNQDRQQQQGGDRYRDDDSQDRYYNSNNNRGNNNSYNNNNNNRSNYQNDNNHQYNDQRRSYNNNNNDYQENRLAVIEGQGARSYYDAEDDGNHHNNRYNNNNSHNYNPQRGVPASAPVANPVPAVSAAESALTATGLIQLHQSVAAVQQSMLQLHTKLDQVGTQVTNSAALQQQQLVATSASAGAVGMPGMSPNPYLGMTNPLQQQQMQFQLLQQQQQQQQQMMMGGYHHPVPSTMTMGASTGGAGSVQRIKTEELVSSLQALLVEYEKHSSSSGGGSGGGSAADVAAAKEEAKVAAKALKATIEKLEEKNDTLQTRYDKLMAEKSDLMEKYMEQFQTGSAATNKLYQSQQQLDSAKEQTMSLQKEVDSLKASLSQAQQASSANNSNNAGLSKEKDQEQKTLIAELQHQVMSLQMEVMESKQALQHSQTSSSDLHSLQAVHAQQTQELAAARADSANLKASLDSLQQAQHAAEQRVVEVTAENNAAQTKIAELQAALEAAQGSSSASGADAELVQQLQSQVADLTSKLSAAESTSASLNQALDSVAATAQATNDRTAETIADLERQLAAALAKAEAESSTPNSGKADAEELKSIMQDVYLKACEVFDPEAEDSGEPQYSTQDIVKRLRAVLKRVTTDRNSA</sequence>
<dbReference type="AlphaFoldDB" id="A0A7S3HU50"/>
<feature type="coiled-coil region" evidence="1">
    <location>
        <begin position="878"/>
        <end position="1010"/>
    </location>
</feature>
<dbReference type="PANTHER" id="PTHR36911">
    <property type="entry name" value="LIM ZINC-BINDING DOMAIN-CONTAINING PROTEIN-RELATED"/>
    <property type="match status" value="1"/>
</dbReference>
<feature type="compositionally biased region" description="Low complexity" evidence="2">
    <location>
        <begin position="527"/>
        <end position="546"/>
    </location>
</feature>
<name>A0A7S3HU50_9STRA</name>
<feature type="region of interest" description="Disordered" evidence="2">
    <location>
        <begin position="310"/>
        <end position="354"/>
    </location>
</feature>
<feature type="region of interest" description="Disordered" evidence="2">
    <location>
        <begin position="787"/>
        <end position="828"/>
    </location>
</feature>
<evidence type="ECO:0000313" key="3">
    <source>
        <dbReference type="EMBL" id="CAE0304651.1"/>
    </source>
</evidence>
<feature type="compositionally biased region" description="Basic and acidic residues" evidence="2">
    <location>
        <begin position="442"/>
        <end position="451"/>
    </location>
</feature>
<dbReference type="SUPFAM" id="SSF54534">
    <property type="entry name" value="FKBP-like"/>
    <property type="match status" value="1"/>
</dbReference>
<gene>
    <name evidence="3" type="ORF">SELO1098_LOCUS33522</name>
</gene>
<feature type="compositionally biased region" description="Polar residues" evidence="2">
    <location>
        <begin position="381"/>
        <end position="401"/>
    </location>
</feature>
<protein>
    <submittedName>
        <fullName evidence="3">Uncharacterized protein</fullName>
    </submittedName>
</protein>
<feature type="compositionally biased region" description="Low complexity" evidence="2">
    <location>
        <begin position="341"/>
        <end position="354"/>
    </location>
</feature>
<dbReference type="PANTHER" id="PTHR36911:SF3">
    <property type="entry name" value="GATA ZINC FINGER DOMAIN-CONTAINING PROTEIN 4-RELATED"/>
    <property type="match status" value="1"/>
</dbReference>
<feature type="compositionally biased region" description="Low complexity" evidence="2">
    <location>
        <begin position="452"/>
        <end position="495"/>
    </location>
</feature>
<dbReference type="EMBL" id="HBIC01065149">
    <property type="protein sequence ID" value="CAE0304651.1"/>
    <property type="molecule type" value="Transcribed_RNA"/>
</dbReference>
<feature type="compositionally biased region" description="Polar residues" evidence="2">
    <location>
        <begin position="852"/>
        <end position="870"/>
    </location>
</feature>
<organism evidence="3">
    <name type="scientific">Spumella elongata</name>
    <dbReference type="NCBI Taxonomy" id="89044"/>
    <lineage>
        <taxon>Eukaryota</taxon>
        <taxon>Sar</taxon>
        <taxon>Stramenopiles</taxon>
        <taxon>Ochrophyta</taxon>
        <taxon>Chrysophyceae</taxon>
        <taxon>Chromulinales</taxon>
        <taxon>Chromulinaceae</taxon>
        <taxon>Spumella</taxon>
    </lineage>
</organism>
<keyword evidence="1" id="KW-0175">Coiled coil</keyword>
<feature type="compositionally biased region" description="Low complexity" evidence="2">
    <location>
        <begin position="800"/>
        <end position="821"/>
    </location>
</feature>
<feature type="region of interest" description="Disordered" evidence="2">
    <location>
        <begin position="367"/>
        <end position="495"/>
    </location>
</feature>
<accession>A0A7S3HU50</accession>
<proteinExistence type="predicted"/>
<feature type="compositionally biased region" description="Basic and acidic residues" evidence="2">
    <location>
        <begin position="310"/>
        <end position="326"/>
    </location>
</feature>
<reference evidence="3" key="1">
    <citation type="submission" date="2021-01" db="EMBL/GenBank/DDBJ databases">
        <authorList>
            <person name="Corre E."/>
            <person name="Pelletier E."/>
            <person name="Niang G."/>
            <person name="Scheremetjew M."/>
            <person name="Finn R."/>
            <person name="Kale V."/>
            <person name="Holt S."/>
            <person name="Cochrane G."/>
            <person name="Meng A."/>
            <person name="Brown T."/>
            <person name="Cohen L."/>
        </authorList>
    </citation>
    <scope>NUCLEOTIDE SEQUENCE</scope>
    <source>
        <strain evidence="3">CCAP 955/1</strain>
    </source>
</reference>
<feature type="compositionally biased region" description="Low complexity" evidence="2">
    <location>
        <begin position="402"/>
        <end position="441"/>
    </location>
</feature>
<feature type="compositionally biased region" description="Low complexity" evidence="2">
    <location>
        <begin position="30"/>
        <end position="40"/>
    </location>
</feature>
<feature type="region of interest" description="Disordered" evidence="2">
    <location>
        <begin position="514"/>
        <end position="546"/>
    </location>
</feature>